<dbReference type="EMBL" id="KB644412">
    <property type="protein sequence ID" value="EPS30538.1"/>
    <property type="molecule type" value="Genomic_DNA"/>
</dbReference>
<evidence type="ECO:0000313" key="1">
    <source>
        <dbReference type="EMBL" id="EPS30538.1"/>
    </source>
</evidence>
<organism evidence="1 2">
    <name type="scientific">Penicillium oxalicum (strain 114-2 / CGMCC 5302)</name>
    <name type="common">Penicillium decumbens</name>
    <dbReference type="NCBI Taxonomy" id="933388"/>
    <lineage>
        <taxon>Eukaryota</taxon>
        <taxon>Fungi</taxon>
        <taxon>Dikarya</taxon>
        <taxon>Ascomycota</taxon>
        <taxon>Pezizomycotina</taxon>
        <taxon>Eurotiomycetes</taxon>
        <taxon>Eurotiomycetidae</taxon>
        <taxon>Eurotiales</taxon>
        <taxon>Aspergillaceae</taxon>
        <taxon>Penicillium</taxon>
    </lineage>
</organism>
<gene>
    <name evidence="1" type="ORF">PDE_05490</name>
</gene>
<sequence>MSPSASAPILTFYGYQTPPTFQRRGSVVVLSGSVSLVETIVPTSGPRAPSLSSLILPLSRQEDSPCLKAIARSGFCKGAEKLVPSIAARSHQPPILPSFQHDNLLCSMPIAPRRQNGGRRSFGRKPSMIFGIVFTRKKQTDRVGKRTAERSEPRAPFDPSFSSWYEMIDLLLH</sequence>
<dbReference type="AlphaFoldDB" id="S8AW92"/>
<protein>
    <submittedName>
        <fullName evidence="1">Uncharacterized protein</fullName>
    </submittedName>
</protein>
<dbReference type="HOGENOM" id="CLU_1548129_0_0_1"/>
<proteinExistence type="predicted"/>
<reference evidence="1 2" key="1">
    <citation type="journal article" date="2013" name="PLoS ONE">
        <title>Genomic and secretomic analyses reveal unique features of the lignocellulolytic enzyme system of Penicillium decumbens.</title>
        <authorList>
            <person name="Liu G."/>
            <person name="Zhang L."/>
            <person name="Wei X."/>
            <person name="Zou G."/>
            <person name="Qin Y."/>
            <person name="Ma L."/>
            <person name="Li J."/>
            <person name="Zheng H."/>
            <person name="Wang S."/>
            <person name="Wang C."/>
            <person name="Xun L."/>
            <person name="Zhao G.-P."/>
            <person name="Zhou Z."/>
            <person name="Qu Y."/>
        </authorList>
    </citation>
    <scope>NUCLEOTIDE SEQUENCE [LARGE SCALE GENOMIC DNA]</scope>
    <source>
        <strain evidence="2">114-2 / CGMCC 5302</strain>
    </source>
</reference>
<keyword evidence="2" id="KW-1185">Reference proteome</keyword>
<name>S8AW92_PENO1</name>
<evidence type="ECO:0000313" key="2">
    <source>
        <dbReference type="Proteomes" id="UP000019376"/>
    </source>
</evidence>
<dbReference type="Proteomes" id="UP000019376">
    <property type="component" value="Unassembled WGS sequence"/>
</dbReference>
<accession>S8AW92</accession>